<feature type="transmembrane region" description="Helical" evidence="1">
    <location>
        <begin position="52"/>
        <end position="75"/>
    </location>
</feature>
<evidence type="ECO:0000256" key="1">
    <source>
        <dbReference type="SAM" id="Phobius"/>
    </source>
</evidence>
<accession>A0ABP2I9X3</accession>
<keyword evidence="4" id="KW-1185">Reference proteome</keyword>
<proteinExistence type="predicted"/>
<reference evidence="3 4" key="1">
    <citation type="journal article" date="2011" name="J. Bacteriol.">
        <title>Draft Genome Sequence of Turicibacter sanguinis PC909, Isolated from Human Feces.</title>
        <authorList>
            <person name="Cuiv P.O."/>
            <person name="Klaassens E.S."/>
            <person name="Durkin A.S."/>
            <person name="Harkins D.M."/>
            <person name="Foster L."/>
            <person name="McCorrison J."/>
            <person name="Torralba M."/>
            <person name="Nelson K.E."/>
            <person name="Morrison M."/>
        </authorList>
    </citation>
    <scope>NUCLEOTIDE SEQUENCE [LARGE SCALE GENOMIC DNA]</scope>
    <source>
        <strain evidence="3 4">PC909</strain>
    </source>
</reference>
<evidence type="ECO:0000313" key="4">
    <source>
        <dbReference type="Proteomes" id="UP000002938"/>
    </source>
</evidence>
<sequence length="117" mass="13575">MMILYLKNYEFKTIAHKLGLIYILNIIDLMLGMILFNANFQPATNGFNAILFGNPFGIIFLKILLPVGLLGYLLYRIQQIDDRRILRLINLTISLILIFFLITNLVHLSNWINTSFI</sequence>
<evidence type="ECO:0000313" key="3">
    <source>
        <dbReference type="EMBL" id="EFF65013.1"/>
    </source>
</evidence>
<keyword evidence="1" id="KW-0812">Transmembrane</keyword>
<organism evidence="3 4">
    <name type="scientific">Turicibacter sanguinis PC909</name>
    <dbReference type="NCBI Taxonomy" id="702450"/>
    <lineage>
        <taxon>Bacteria</taxon>
        <taxon>Bacillati</taxon>
        <taxon>Bacillota</taxon>
        <taxon>Erysipelotrichia</taxon>
        <taxon>Erysipelotrichales</taxon>
        <taxon>Turicibacteraceae</taxon>
        <taxon>Turicibacter</taxon>
    </lineage>
</organism>
<dbReference type="Proteomes" id="UP000002938">
    <property type="component" value="Unassembled WGS sequence"/>
</dbReference>
<comment type="caution">
    <text evidence="3">The sequence shown here is derived from an EMBL/GenBank/DDBJ whole genome shotgun (WGS) entry which is preliminary data.</text>
</comment>
<feature type="domain" description="DUF5658" evidence="2">
    <location>
        <begin position="20"/>
        <end position="108"/>
    </location>
</feature>
<gene>
    <name evidence="3" type="ORF">CUW_0892</name>
</gene>
<evidence type="ECO:0000259" key="2">
    <source>
        <dbReference type="Pfam" id="PF18902"/>
    </source>
</evidence>
<keyword evidence="1" id="KW-0472">Membrane</keyword>
<name>A0ABP2I9X3_9FIRM</name>
<dbReference type="Pfam" id="PF18902">
    <property type="entry name" value="DUF5658"/>
    <property type="match status" value="1"/>
</dbReference>
<dbReference type="EMBL" id="ADMN01000011">
    <property type="protein sequence ID" value="EFF65013.1"/>
    <property type="molecule type" value="Genomic_DNA"/>
</dbReference>
<feature type="transmembrane region" description="Helical" evidence="1">
    <location>
        <begin position="87"/>
        <end position="106"/>
    </location>
</feature>
<feature type="transmembrane region" description="Helical" evidence="1">
    <location>
        <begin position="20"/>
        <end position="40"/>
    </location>
</feature>
<dbReference type="InterPro" id="IPR043717">
    <property type="entry name" value="DUF5658"/>
</dbReference>
<protein>
    <recommendedName>
        <fullName evidence="2">DUF5658 domain-containing protein</fullName>
    </recommendedName>
</protein>
<keyword evidence="1" id="KW-1133">Transmembrane helix</keyword>